<keyword evidence="2" id="KW-1133">Transmembrane helix</keyword>
<sequence length="100" mass="11057">MHSCAFASVNNESHEGATMVWVLIASIFVLCLALVVMSIRVAISDERLDLREMKLMKNLSRYASRVSVTPENFYRGPRNFGKSGSPKFPKVPGMGSFTAT</sequence>
<evidence type="ECO:0000256" key="2">
    <source>
        <dbReference type="SAM" id="Phobius"/>
    </source>
</evidence>
<accession>A0ABX5Y2T6</accession>
<keyword evidence="4" id="KW-1185">Reference proteome</keyword>
<keyword evidence="2" id="KW-0472">Membrane</keyword>
<feature type="transmembrane region" description="Helical" evidence="2">
    <location>
        <begin position="20"/>
        <end position="43"/>
    </location>
</feature>
<dbReference type="Proteomes" id="UP000318081">
    <property type="component" value="Chromosome"/>
</dbReference>
<reference evidence="3 4" key="1">
    <citation type="submission" date="2019-02" db="EMBL/GenBank/DDBJ databases">
        <title>Deep-cultivation of Planctomycetes and their phenomic and genomic characterization uncovers novel biology.</title>
        <authorList>
            <person name="Wiegand S."/>
            <person name="Jogler M."/>
            <person name="Boedeker C."/>
            <person name="Pinto D."/>
            <person name="Vollmers J."/>
            <person name="Rivas-Marin E."/>
            <person name="Kohn T."/>
            <person name="Peeters S.H."/>
            <person name="Heuer A."/>
            <person name="Rast P."/>
            <person name="Oberbeckmann S."/>
            <person name="Bunk B."/>
            <person name="Jeske O."/>
            <person name="Meyerdierks A."/>
            <person name="Storesund J.E."/>
            <person name="Kallscheuer N."/>
            <person name="Luecker S."/>
            <person name="Lage O.M."/>
            <person name="Pohl T."/>
            <person name="Merkel B.J."/>
            <person name="Hornburger P."/>
            <person name="Mueller R.-W."/>
            <person name="Bruemmer F."/>
            <person name="Labrenz M."/>
            <person name="Spormann A.M."/>
            <person name="Op den Camp H."/>
            <person name="Overmann J."/>
            <person name="Amann R."/>
            <person name="Jetten M.S.M."/>
            <person name="Mascher T."/>
            <person name="Medema M.H."/>
            <person name="Devos D.P."/>
            <person name="Kaster A.-K."/>
            <person name="Ovreas L."/>
            <person name="Rohde M."/>
            <person name="Galperin M.Y."/>
            <person name="Jogler C."/>
        </authorList>
    </citation>
    <scope>NUCLEOTIDE SEQUENCE [LARGE SCALE GENOMIC DNA]</scope>
    <source>
        <strain evidence="3 4">TBK1r</strain>
    </source>
</reference>
<evidence type="ECO:0000256" key="1">
    <source>
        <dbReference type="SAM" id="MobiDB-lite"/>
    </source>
</evidence>
<evidence type="ECO:0000313" key="3">
    <source>
        <dbReference type="EMBL" id="QDV88598.1"/>
    </source>
</evidence>
<keyword evidence="2" id="KW-0812">Transmembrane</keyword>
<organism evidence="3 4">
    <name type="scientific">Stieleria magnilauensis</name>
    <dbReference type="NCBI Taxonomy" id="2527963"/>
    <lineage>
        <taxon>Bacteria</taxon>
        <taxon>Pseudomonadati</taxon>
        <taxon>Planctomycetota</taxon>
        <taxon>Planctomycetia</taxon>
        <taxon>Pirellulales</taxon>
        <taxon>Pirellulaceae</taxon>
        <taxon>Stieleria</taxon>
    </lineage>
</organism>
<dbReference type="EMBL" id="CP036432">
    <property type="protein sequence ID" value="QDV88598.1"/>
    <property type="molecule type" value="Genomic_DNA"/>
</dbReference>
<proteinExistence type="predicted"/>
<evidence type="ECO:0000313" key="4">
    <source>
        <dbReference type="Proteomes" id="UP000318081"/>
    </source>
</evidence>
<name>A0ABX5Y2T6_9BACT</name>
<gene>
    <name evidence="3" type="ORF">TBK1r_76330</name>
</gene>
<protein>
    <submittedName>
        <fullName evidence="3">Uncharacterized protein</fullName>
    </submittedName>
</protein>
<feature type="region of interest" description="Disordered" evidence="1">
    <location>
        <begin position="77"/>
        <end position="100"/>
    </location>
</feature>